<accession>A0A2G9C6J7</accession>
<dbReference type="Proteomes" id="UP000231501">
    <property type="component" value="Unassembled WGS sequence"/>
</dbReference>
<keyword evidence="2" id="KW-1185">Reference proteome</keyword>
<name>A0A2G9C6J7_9BURK</name>
<dbReference type="SUPFAM" id="SSF54285">
    <property type="entry name" value="MoaD/ThiS"/>
    <property type="match status" value="1"/>
</dbReference>
<proteinExistence type="predicted"/>
<dbReference type="EMBL" id="PEOG01000048">
    <property type="protein sequence ID" value="PIM52007.1"/>
    <property type="molecule type" value="Genomic_DNA"/>
</dbReference>
<protein>
    <submittedName>
        <fullName evidence="1">Thiamine biosynthesis protein ThiS</fullName>
    </submittedName>
</protein>
<dbReference type="InterPro" id="IPR016155">
    <property type="entry name" value="Mopterin_synth/thiamin_S_b"/>
</dbReference>
<dbReference type="Gene3D" id="3.10.20.30">
    <property type="match status" value="1"/>
</dbReference>
<dbReference type="InterPro" id="IPR012675">
    <property type="entry name" value="Beta-grasp_dom_sf"/>
</dbReference>
<gene>
    <name evidence="1" type="primary">thiS</name>
    <name evidence="1" type="ORF">CS062_16855</name>
</gene>
<evidence type="ECO:0000313" key="2">
    <source>
        <dbReference type="Proteomes" id="UP000231501"/>
    </source>
</evidence>
<dbReference type="PANTHER" id="PTHR34472">
    <property type="entry name" value="SULFUR CARRIER PROTEIN THIS"/>
    <property type="match status" value="1"/>
</dbReference>
<dbReference type="Pfam" id="PF02597">
    <property type="entry name" value="ThiS"/>
    <property type="match status" value="1"/>
</dbReference>
<dbReference type="OrthoDB" id="8688000at2"/>
<sequence length="66" mass="7049">MTVRLDDRAITVAIGTTLAQLLAREGRAQDAVATALNGRFVPRAAREATPLRDGDQVLFFQPIVGG</sequence>
<evidence type="ECO:0000313" key="1">
    <source>
        <dbReference type="EMBL" id="PIM52007.1"/>
    </source>
</evidence>
<dbReference type="PANTHER" id="PTHR34472:SF1">
    <property type="entry name" value="SULFUR CARRIER PROTEIN THIS"/>
    <property type="match status" value="1"/>
</dbReference>
<dbReference type="AlphaFoldDB" id="A0A2G9C6J7"/>
<dbReference type="InterPro" id="IPR010035">
    <property type="entry name" value="Thi_S"/>
</dbReference>
<organism evidence="1 2">
    <name type="scientific">Roseateles chitinivorans</name>
    <dbReference type="NCBI Taxonomy" id="2917965"/>
    <lineage>
        <taxon>Bacteria</taxon>
        <taxon>Pseudomonadati</taxon>
        <taxon>Pseudomonadota</taxon>
        <taxon>Betaproteobacteria</taxon>
        <taxon>Burkholderiales</taxon>
        <taxon>Sphaerotilaceae</taxon>
        <taxon>Roseateles</taxon>
    </lineage>
</organism>
<dbReference type="NCBIfam" id="TIGR01683">
    <property type="entry name" value="thiS"/>
    <property type="match status" value="1"/>
</dbReference>
<reference evidence="1 2" key="1">
    <citation type="submission" date="2017-11" db="EMBL/GenBank/DDBJ databases">
        <title>Draft genome sequence of Mitsuaria sp. HWN-4.</title>
        <authorList>
            <person name="Gundlapally S.R."/>
        </authorList>
    </citation>
    <scope>NUCLEOTIDE SEQUENCE [LARGE SCALE GENOMIC DNA]</scope>
    <source>
        <strain evidence="1 2">HWN-4</strain>
    </source>
</reference>
<comment type="caution">
    <text evidence="1">The sequence shown here is derived from an EMBL/GenBank/DDBJ whole genome shotgun (WGS) entry which is preliminary data.</text>
</comment>
<dbReference type="CDD" id="cd00565">
    <property type="entry name" value="Ubl_ThiS"/>
    <property type="match status" value="1"/>
</dbReference>
<dbReference type="InterPro" id="IPR003749">
    <property type="entry name" value="ThiS/MoaD-like"/>
</dbReference>